<dbReference type="SUPFAM" id="SSF50978">
    <property type="entry name" value="WD40 repeat-like"/>
    <property type="match status" value="1"/>
</dbReference>
<dbReference type="OrthoDB" id="338622at2759"/>
<proteinExistence type="predicted"/>
<evidence type="ECO:0000256" key="1">
    <source>
        <dbReference type="SAM" id="MobiDB-lite"/>
    </source>
</evidence>
<dbReference type="InterPro" id="IPR015943">
    <property type="entry name" value="WD40/YVTN_repeat-like_dom_sf"/>
</dbReference>
<name>A0A6A4IR13_9AGAR</name>
<dbReference type="Proteomes" id="UP000799118">
    <property type="component" value="Unassembled WGS sequence"/>
</dbReference>
<feature type="region of interest" description="Disordered" evidence="1">
    <location>
        <begin position="58"/>
        <end position="77"/>
    </location>
</feature>
<dbReference type="AlphaFoldDB" id="A0A6A4IR13"/>
<evidence type="ECO:0000313" key="3">
    <source>
        <dbReference type="Proteomes" id="UP000799118"/>
    </source>
</evidence>
<reference evidence="2" key="1">
    <citation type="journal article" date="2019" name="Environ. Microbiol.">
        <title>Fungal ecological strategies reflected in gene transcription - a case study of two litter decomposers.</title>
        <authorList>
            <person name="Barbi F."/>
            <person name="Kohler A."/>
            <person name="Barry K."/>
            <person name="Baskaran P."/>
            <person name="Daum C."/>
            <person name="Fauchery L."/>
            <person name="Ihrmark K."/>
            <person name="Kuo A."/>
            <person name="LaButti K."/>
            <person name="Lipzen A."/>
            <person name="Morin E."/>
            <person name="Grigoriev I.V."/>
            <person name="Henrissat B."/>
            <person name="Lindahl B."/>
            <person name="Martin F."/>
        </authorList>
    </citation>
    <scope>NUCLEOTIDE SEQUENCE</scope>
    <source>
        <strain evidence="2">JB14</strain>
    </source>
</reference>
<dbReference type="PANTHER" id="PTHR44099:SF4">
    <property type="entry name" value="RABCONNECTIN-3B, ISOFORM A"/>
    <property type="match status" value="1"/>
</dbReference>
<dbReference type="GO" id="GO:0005737">
    <property type="term" value="C:cytoplasm"/>
    <property type="evidence" value="ECO:0007669"/>
    <property type="project" value="TreeGrafter"/>
</dbReference>
<protein>
    <submittedName>
        <fullName evidence="2">Uncharacterized protein</fullName>
    </submittedName>
</protein>
<accession>A0A6A4IR13</accession>
<dbReference type="EMBL" id="ML769383">
    <property type="protein sequence ID" value="KAE9411158.1"/>
    <property type="molecule type" value="Genomic_DNA"/>
</dbReference>
<dbReference type="SUPFAM" id="SSF48371">
    <property type="entry name" value="ARM repeat"/>
    <property type="match status" value="1"/>
</dbReference>
<dbReference type="InterPro" id="IPR001680">
    <property type="entry name" value="WD40_rpt"/>
</dbReference>
<organism evidence="2 3">
    <name type="scientific">Gymnopus androsaceus JB14</name>
    <dbReference type="NCBI Taxonomy" id="1447944"/>
    <lineage>
        <taxon>Eukaryota</taxon>
        <taxon>Fungi</taxon>
        <taxon>Dikarya</taxon>
        <taxon>Basidiomycota</taxon>
        <taxon>Agaricomycotina</taxon>
        <taxon>Agaricomycetes</taxon>
        <taxon>Agaricomycetidae</taxon>
        <taxon>Agaricales</taxon>
        <taxon>Marasmiineae</taxon>
        <taxon>Omphalotaceae</taxon>
        <taxon>Gymnopus</taxon>
    </lineage>
</organism>
<dbReference type="Gene3D" id="2.130.10.10">
    <property type="entry name" value="YVTN repeat-like/Quinoprotein amine dehydrogenase"/>
    <property type="match status" value="2"/>
</dbReference>
<sequence>MRNGSMLMFIAVIMEEQCELYKTVAVDASGEELSAKNYTKPTLIQPKLLRKIPSCKSSGIHGTRNSSDRRGIRLGLSGVRPKNPSKNSLELTAMMIIDMERIILGYSDGCLRQSSFLKVCDEKIIGLHLAKNDRTNVQYIIGGGDDGSIAIWTTDLKLCARWVIFTTPLHRVAQFPDVKGNPIRGAIMCISEDGAIAVIALDGFQFLYLVPGSPFALQRVYLGADNLLLAYADQRVRLWDVRTREFWRSMSLDKAEDLVAQGGWTELALESSSNQSLQTISECNHSLDVACSVSLDLNGFISDSLSVIKSVSTNRKQTSSILLAREHLRSTLSLLLTPGLNQDIDEICYERLGVKPGNASVGFSRRNGFLSLYHYTQPEQCWSLSGDVSAARALAIVAILRALSVFEGELRHSARMLFDAAVVRLSDEDTNAIVDEWQHQLPCLQPTADKESALAALALFLCGYLAADKYSMLSASALTDIAKSITLYLHDEHSVYRVLAIDLCSRGFHVWQHYIDALEILRSLFTLATSAKKDSINAQNVGAQARVAILHIASTNTPLFMTTLGLDILNPASMEQRKGVMQIVAFLIKKRPLVLYPNLPRLMEAVVKSLDPNSTSNRDAVLDTATEILGHVVKTFPTVDFHMPTQRLAVGTSEGALVMYDLKTAIRLYVLEGHKKRIAACSFSPDGRRLVTLSLEESVVLSGKGKGKDGEEPFKRLEFNVGDAGNMTIAETLELVQFDWTAERSVKLKIRDSILTFST</sequence>
<keyword evidence="3" id="KW-1185">Reference proteome</keyword>
<gene>
    <name evidence="2" type="ORF">BT96DRAFT_982933</name>
</gene>
<dbReference type="Pfam" id="PF00400">
    <property type="entry name" value="WD40"/>
    <property type="match status" value="1"/>
</dbReference>
<dbReference type="InterPro" id="IPR049916">
    <property type="entry name" value="WDR72-like"/>
</dbReference>
<dbReference type="InterPro" id="IPR036322">
    <property type="entry name" value="WD40_repeat_dom_sf"/>
</dbReference>
<dbReference type="PANTHER" id="PTHR44099">
    <property type="entry name" value="RABCONNECTIN-3B, ISOFORM A"/>
    <property type="match status" value="1"/>
</dbReference>
<dbReference type="InterPro" id="IPR016024">
    <property type="entry name" value="ARM-type_fold"/>
</dbReference>
<evidence type="ECO:0000313" key="2">
    <source>
        <dbReference type="EMBL" id="KAE9411158.1"/>
    </source>
</evidence>